<feature type="signal peptide" evidence="1">
    <location>
        <begin position="1"/>
        <end position="18"/>
    </location>
</feature>
<evidence type="ECO:0000313" key="2">
    <source>
        <dbReference type="EMBL" id="CAI2165266.1"/>
    </source>
</evidence>
<sequence>MKFNSALLLLAFAGPILLDGVAEVKKRDAVANSNYQQKPKEIQAILKTTLQM</sequence>
<dbReference type="EMBL" id="CAMKVN010000211">
    <property type="protein sequence ID" value="CAI2165266.1"/>
    <property type="molecule type" value="Genomic_DNA"/>
</dbReference>
<organism evidence="2 3">
    <name type="scientific">Funneliformis geosporum</name>
    <dbReference type="NCBI Taxonomy" id="1117311"/>
    <lineage>
        <taxon>Eukaryota</taxon>
        <taxon>Fungi</taxon>
        <taxon>Fungi incertae sedis</taxon>
        <taxon>Mucoromycota</taxon>
        <taxon>Glomeromycotina</taxon>
        <taxon>Glomeromycetes</taxon>
        <taxon>Glomerales</taxon>
        <taxon>Glomeraceae</taxon>
        <taxon>Funneliformis</taxon>
    </lineage>
</organism>
<dbReference type="AlphaFoldDB" id="A0A9W4WMM8"/>
<keyword evidence="3" id="KW-1185">Reference proteome</keyword>
<proteinExistence type="predicted"/>
<evidence type="ECO:0000256" key="1">
    <source>
        <dbReference type="SAM" id="SignalP"/>
    </source>
</evidence>
<name>A0A9W4WMM8_9GLOM</name>
<accession>A0A9W4WMM8</accession>
<reference evidence="2" key="1">
    <citation type="submission" date="2022-08" db="EMBL/GenBank/DDBJ databases">
        <authorList>
            <person name="Kallberg Y."/>
            <person name="Tangrot J."/>
            <person name="Rosling A."/>
        </authorList>
    </citation>
    <scope>NUCLEOTIDE SEQUENCE</scope>
    <source>
        <strain evidence="2">Wild A</strain>
    </source>
</reference>
<feature type="chain" id="PRO_5040971742" evidence="1">
    <location>
        <begin position="19"/>
        <end position="52"/>
    </location>
</feature>
<evidence type="ECO:0000313" key="3">
    <source>
        <dbReference type="Proteomes" id="UP001153678"/>
    </source>
</evidence>
<gene>
    <name evidence="2" type="ORF">FWILDA_LOCUS1985</name>
</gene>
<protein>
    <submittedName>
        <fullName evidence="2">7088_t:CDS:1</fullName>
    </submittedName>
</protein>
<comment type="caution">
    <text evidence="2">The sequence shown here is derived from an EMBL/GenBank/DDBJ whole genome shotgun (WGS) entry which is preliminary data.</text>
</comment>
<keyword evidence="1" id="KW-0732">Signal</keyword>
<dbReference type="Proteomes" id="UP001153678">
    <property type="component" value="Unassembled WGS sequence"/>
</dbReference>